<dbReference type="InterPro" id="IPR004839">
    <property type="entry name" value="Aminotransferase_I/II_large"/>
</dbReference>
<accession>A0ABW2PVH1</accession>
<dbReference type="InterPro" id="IPR036388">
    <property type="entry name" value="WH-like_DNA-bd_sf"/>
</dbReference>
<dbReference type="GO" id="GO:0008483">
    <property type="term" value="F:transaminase activity"/>
    <property type="evidence" value="ECO:0007669"/>
    <property type="project" value="UniProtKB-KW"/>
</dbReference>
<dbReference type="SUPFAM" id="SSF53383">
    <property type="entry name" value="PLP-dependent transferases"/>
    <property type="match status" value="1"/>
</dbReference>
<dbReference type="RefSeq" id="WP_380964284.1">
    <property type="nucleotide sequence ID" value="NZ_JBHTCO010000004.1"/>
</dbReference>
<dbReference type="Pfam" id="PF00155">
    <property type="entry name" value="Aminotran_1_2"/>
    <property type="match status" value="1"/>
</dbReference>
<evidence type="ECO:0000313" key="9">
    <source>
        <dbReference type="EMBL" id="MFC7392300.1"/>
    </source>
</evidence>
<dbReference type="PANTHER" id="PTHR46577:SF1">
    <property type="entry name" value="HTH-TYPE TRANSCRIPTIONAL REGULATORY PROTEIN GABR"/>
    <property type="match status" value="1"/>
</dbReference>
<dbReference type="InterPro" id="IPR000524">
    <property type="entry name" value="Tscrpt_reg_HTH_GntR"/>
</dbReference>
<name>A0ABW2PVH1_9BACL</name>
<feature type="domain" description="HTH gntR-type" evidence="8">
    <location>
        <begin position="14"/>
        <end position="82"/>
    </location>
</feature>
<evidence type="ECO:0000256" key="4">
    <source>
        <dbReference type="ARBA" id="ARBA00022898"/>
    </source>
</evidence>
<dbReference type="InterPro" id="IPR015424">
    <property type="entry name" value="PyrdxlP-dep_Trfase"/>
</dbReference>
<keyword evidence="3 9" id="KW-0032">Aminotransferase</keyword>
<dbReference type="InterPro" id="IPR036390">
    <property type="entry name" value="WH_DNA-bd_sf"/>
</dbReference>
<organism evidence="9 10">
    <name type="scientific">Scopulibacillus cellulosilyticus</name>
    <dbReference type="NCBI Taxonomy" id="2665665"/>
    <lineage>
        <taxon>Bacteria</taxon>
        <taxon>Bacillati</taxon>
        <taxon>Bacillota</taxon>
        <taxon>Bacilli</taxon>
        <taxon>Bacillales</taxon>
        <taxon>Sporolactobacillaceae</taxon>
        <taxon>Scopulibacillus</taxon>
    </lineage>
</organism>
<keyword evidence="5" id="KW-0805">Transcription regulation</keyword>
<comment type="cofactor">
    <cofactor evidence="1">
        <name>pyridoxal 5'-phosphate</name>
        <dbReference type="ChEBI" id="CHEBI:597326"/>
    </cofactor>
</comment>
<reference evidence="10" key="1">
    <citation type="journal article" date="2019" name="Int. J. Syst. Evol. Microbiol.">
        <title>The Global Catalogue of Microorganisms (GCM) 10K type strain sequencing project: providing services to taxonomists for standard genome sequencing and annotation.</title>
        <authorList>
            <consortium name="The Broad Institute Genomics Platform"/>
            <consortium name="The Broad Institute Genome Sequencing Center for Infectious Disease"/>
            <person name="Wu L."/>
            <person name="Ma J."/>
        </authorList>
    </citation>
    <scope>NUCLEOTIDE SEQUENCE [LARGE SCALE GENOMIC DNA]</scope>
    <source>
        <strain evidence="10">CGMCC 1.16305</strain>
    </source>
</reference>
<evidence type="ECO:0000256" key="1">
    <source>
        <dbReference type="ARBA" id="ARBA00001933"/>
    </source>
</evidence>
<keyword evidence="10" id="KW-1185">Reference proteome</keyword>
<sequence length="466" mass="53639">MIELTPRLDETKADPLYIQLYDYIREEIQAGRIVAGTRLPSKRKLANHLRISLNTIDAAYQQLSAEGYIDALPRKGFFAREIDEGSIIPQTADQGLIGIKKPEKRIYRYDFSHSEIDLDHFPYSTWRRLMDECIRPEHKELLKIGDPQGEWELRCEISKYLYQSRGVKCLPDQIVIGAGSQNTMGLLGRLLCRTCVYAIEDPGYIRIRPVLESLGAEIKDIPLDKEGLTVSILEQTDVKITYVTPSHQFPTGTIMPIGRRLQLLNWSEEKEDRYIIEDDYDSEFRYKGKPIPALKSLESGENVIYMGTFSKALLPSLRMSYIVLPERLLNFYEQNKHHYKQAVSRIEQRAVQLFMERGHWEKHLNKMRNVYKKKQEALLSALEKCMEGQYEVIGENSGLHILLKVNNGMSEKELIESAKEQSVKVYPTSIYYSTAEPPESIVLLGFAGLSEKDIKAAIHLLAETWF</sequence>
<dbReference type="Pfam" id="PF00392">
    <property type="entry name" value="GntR"/>
    <property type="match status" value="1"/>
</dbReference>
<dbReference type="Proteomes" id="UP001596505">
    <property type="component" value="Unassembled WGS sequence"/>
</dbReference>
<evidence type="ECO:0000313" key="10">
    <source>
        <dbReference type="Proteomes" id="UP001596505"/>
    </source>
</evidence>
<evidence type="ECO:0000256" key="7">
    <source>
        <dbReference type="ARBA" id="ARBA00023163"/>
    </source>
</evidence>
<comment type="similarity">
    <text evidence="2">In the C-terminal section; belongs to the class-I pyridoxal-phosphate-dependent aminotransferase family.</text>
</comment>
<dbReference type="SMART" id="SM00345">
    <property type="entry name" value="HTH_GNTR"/>
    <property type="match status" value="1"/>
</dbReference>
<gene>
    <name evidence="9" type="ORF">ACFQRG_04835</name>
</gene>
<keyword evidence="7" id="KW-0804">Transcription</keyword>
<comment type="caution">
    <text evidence="9">The sequence shown here is derived from an EMBL/GenBank/DDBJ whole genome shotgun (WGS) entry which is preliminary data.</text>
</comment>
<dbReference type="InterPro" id="IPR015421">
    <property type="entry name" value="PyrdxlP-dep_Trfase_major"/>
</dbReference>
<evidence type="ECO:0000259" key="8">
    <source>
        <dbReference type="PROSITE" id="PS50949"/>
    </source>
</evidence>
<keyword evidence="4" id="KW-0663">Pyridoxal phosphate</keyword>
<keyword evidence="3 9" id="KW-0808">Transferase</keyword>
<dbReference type="SUPFAM" id="SSF46785">
    <property type="entry name" value="Winged helix' DNA-binding domain"/>
    <property type="match status" value="1"/>
</dbReference>
<dbReference type="Gene3D" id="3.40.640.10">
    <property type="entry name" value="Type I PLP-dependent aspartate aminotransferase-like (Major domain)"/>
    <property type="match status" value="1"/>
</dbReference>
<keyword evidence="6" id="KW-0238">DNA-binding</keyword>
<evidence type="ECO:0000256" key="2">
    <source>
        <dbReference type="ARBA" id="ARBA00005384"/>
    </source>
</evidence>
<dbReference type="Gene3D" id="1.10.10.10">
    <property type="entry name" value="Winged helix-like DNA-binding domain superfamily/Winged helix DNA-binding domain"/>
    <property type="match status" value="1"/>
</dbReference>
<protein>
    <submittedName>
        <fullName evidence="9">PLP-dependent aminotransferase family protein</fullName>
    </submittedName>
</protein>
<dbReference type="PANTHER" id="PTHR46577">
    <property type="entry name" value="HTH-TYPE TRANSCRIPTIONAL REGULATORY PROTEIN GABR"/>
    <property type="match status" value="1"/>
</dbReference>
<evidence type="ECO:0000256" key="3">
    <source>
        <dbReference type="ARBA" id="ARBA00022576"/>
    </source>
</evidence>
<dbReference type="CDD" id="cd07377">
    <property type="entry name" value="WHTH_GntR"/>
    <property type="match status" value="1"/>
</dbReference>
<evidence type="ECO:0000256" key="5">
    <source>
        <dbReference type="ARBA" id="ARBA00023015"/>
    </source>
</evidence>
<proteinExistence type="inferred from homology"/>
<dbReference type="InterPro" id="IPR051446">
    <property type="entry name" value="HTH_trans_reg/aminotransferase"/>
</dbReference>
<dbReference type="CDD" id="cd00609">
    <property type="entry name" value="AAT_like"/>
    <property type="match status" value="1"/>
</dbReference>
<dbReference type="EMBL" id="JBHTCO010000004">
    <property type="protein sequence ID" value="MFC7392300.1"/>
    <property type="molecule type" value="Genomic_DNA"/>
</dbReference>
<dbReference type="PROSITE" id="PS50949">
    <property type="entry name" value="HTH_GNTR"/>
    <property type="match status" value="1"/>
</dbReference>
<evidence type="ECO:0000256" key="6">
    <source>
        <dbReference type="ARBA" id="ARBA00023125"/>
    </source>
</evidence>